<reference evidence="1 2" key="1">
    <citation type="submission" date="2023-08" db="EMBL/GenBank/DDBJ databases">
        <title>A Necator americanus chromosomal reference genome.</title>
        <authorList>
            <person name="Ilik V."/>
            <person name="Petrzelkova K.J."/>
            <person name="Pardy F."/>
            <person name="Fuh T."/>
            <person name="Niatou-Singa F.S."/>
            <person name="Gouil Q."/>
            <person name="Baker L."/>
            <person name="Ritchie M.E."/>
            <person name="Jex A.R."/>
            <person name="Gazzola D."/>
            <person name="Li H."/>
            <person name="Toshio Fujiwara R."/>
            <person name="Zhan B."/>
            <person name="Aroian R.V."/>
            <person name="Pafco B."/>
            <person name="Schwarz E.M."/>
        </authorList>
    </citation>
    <scope>NUCLEOTIDE SEQUENCE [LARGE SCALE GENOMIC DNA]</scope>
    <source>
        <strain evidence="1 2">Aroian</strain>
        <tissue evidence="1">Whole animal</tissue>
    </source>
</reference>
<gene>
    <name evidence="1" type="primary">Necator_chrII.g8813</name>
    <name evidence="1" type="ORF">RB195_021018</name>
</gene>
<protein>
    <submittedName>
        <fullName evidence="1">Uncharacterized protein</fullName>
    </submittedName>
</protein>
<comment type="caution">
    <text evidence="1">The sequence shown here is derived from an EMBL/GenBank/DDBJ whole genome shotgun (WGS) entry which is preliminary data.</text>
</comment>
<sequence>MDQGATLQQFVKTVVNLGSGLLLARLPIPRTQNVGDLELLSLEGPARPPLCIAFRRSESPPRHYEAFKNTQVFLFNVTILQ</sequence>
<name>A0ABR1CQ58_NECAM</name>
<evidence type="ECO:0000313" key="2">
    <source>
        <dbReference type="Proteomes" id="UP001303046"/>
    </source>
</evidence>
<accession>A0ABR1CQ58</accession>
<proteinExistence type="predicted"/>
<dbReference type="Proteomes" id="UP001303046">
    <property type="component" value="Unassembled WGS sequence"/>
</dbReference>
<evidence type="ECO:0000313" key="1">
    <source>
        <dbReference type="EMBL" id="KAK6739331.1"/>
    </source>
</evidence>
<keyword evidence="2" id="KW-1185">Reference proteome</keyword>
<dbReference type="EMBL" id="JAVFWL010000002">
    <property type="protein sequence ID" value="KAK6739331.1"/>
    <property type="molecule type" value="Genomic_DNA"/>
</dbReference>
<organism evidence="1 2">
    <name type="scientific">Necator americanus</name>
    <name type="common">Human hookworm</name>
    <dbReference type="NCBI Taxonomy" id="51031"/>
    <lineage>
        <taxon>Eukaryota</taxon>
        <taxon>Metazoa</taxon>
        <taxon>Ecdysozoa</taxon>
        <taxon>Nematoda</taxon>
        <taxon>Chromadorea</taxon>
        <taxon>Rhabditida</taxon>
        <taxon>Rhabditina</taxon>
        <taxon>Rhabditomorpha</taxon>
        <taxon>Strongyloidea</taxon>
        <taxon>Ancylostomatidae</taxon>
        <taxon>Bunostominae</taxon>
        <taxon>Necator</taxon>
    </lineage>
</organism>